<proteinExistence type="predicted"/>
<protein>
    <submittedName>
        <fullName evidence="1">Uncharacterized protein</fullName>
    </submittedName>
</protein>
<dbReference type="InterPro" id="IPR011013">
    <property type="entry name" value="Gal_mutarotase_sf_dom"/>
</dbReference>
<gene>
    <name evidence="1" type="ORF">HUJ06_019843</name>
</gene>
<organism evidence="1 2">
    <name type="scientific">Nelumbo nucifera</name>
    <name type="common">Sacred lotus</name>
    <dbReference type="NCBI Taxonomy" id="4432"/>
    <lineage>
        <taxon>Eukaryota</taxon>
        <taxon>Viridiplantae</taxon>
        <taxon>Streptophyta</taxon>
        <taxon>Embryophyta</taxon>
        <taxon>Tracheophyta</taxon>
        <taxon>Spermatophyta</taxon>
        <taxon>Magnoliopsida</taxon>
        <taxon>Proteales</taxon>
        <taxon>Nelumbonaceae</taxon>
        <taxon>Nelumbo</taxon>
    </lineage>
</organism>
<accession>A0A822XDH2</accession>
<keyword evidence="2" id="KW-1185">Reference proteome</keyword>
<evidence type="ECO:0000313" key="2">
    <source>
        <dbReference type="Proteomes" id="UP000607653"/>
    </source>
</evidence>
<evidence type="ECO:0000313" key="1">
    <source>
        <dbReference type="EMBL" id="DAD18380.1"/>
    </source>
</evidence>
<sequence length="159" mass="18181">MQDSSGQCFSVHTHQSGCCEPKNGWLEIMMDRCLVADDGRAHLYYPMQAFIAKKAQEASVQKPPRSFFPLETPLPCDIHIHHIGDLIFVLILQRRQWDFACCGKGRSMCSNIADELVNLFYMFKDLAVEQFGDVAQEGHVFISPMEVQAYKVELRPQQQ</sequence>
<dbReference type="AlphaFoldDB" id="A0A822XDH2"/>
<reference evidence="1 2" key="1">
    <citation type="journal article" date="2020" name="Mol. Biol. Evol.">
        <title>Distinct Expression and Methylation Patterns for Genes with Different Fates following a Single Whole-Genome Duplication in Flowering Plants.</title>
        <authorList>
            <person name="Shi T."/>
            <person name="Rahmani R.S."/>
            <person name="Gugger P.F."/>
            <person name="Wang M."/>
            <person name="Li H."/>
            <person name="Zhang Y."/>
            <person name="Li Z."/>
            <person name="Wang Q."/>
            <person name="Van de Peer Y."/>
            <person name="Marchal K."/>
            <person name="Chen J."/>
        </authorList>
    </citation>
    <scope>NUCLEOTIDE SEQUENCE [LARGE SCALE GENOMIC DNA]</scope>
    <source>
        <tissue evidence="1">Leaf</tissue>
    </source>
</reference>
<dbReference type="Proteomes" id="UP000607653">
    <property type="component" value="Unassembled WGS sequence"/>
</dbReference>
<comment type="caution">
    <text evidence="1">The sequence shown here is derived from an EMBL/GenBank/DDBJ whole genome shotgun (WGS) entry which is preliminary data.</text>
</comment>
<dbReference type="GO" id="GO:0030246">
    <property type="term" value="F:carbohydrate binding"/>
    <property type="evidence" value="ECO:0007669"/>
    <property type="project" value="InterPro"/>
</dbReference>
<dbReference type="GO" id="GO:0005975">
    <property type="term" value="P:carbohydrate metabolic process"/>
    <property type="evidence" value="ECO:0007669"/>
    <property type="project" value="InterPro"/>
</dbReference>
<dbReference type="SUPFAM" id="SSF74650">
    <property type="entry name" value="Galactose mutarotase-like"/>
    <property type="match status" value="1"/>
</dbReference>
<name>A0A822XDH2_NELNU</name>
<dbReference type="GO" id="GO:0003824">
    <property type="term" value="F:catalytic activity"/>
    <property type="evidence" value="ECO:0007669"/>
    <property type="project" value="InterPro"/>
</dbReference>
<dbReference type="EMBL" id="DUZY01000001">
    <property type="protein sequence ID" value="DAD18380.1"/>
    <property type="molecule type" value="Genomic_DNA"/>
</dbReference>